<evidence type="ECO:0000313" key="3">
    <source>
        <dbReference type="Proteomes" id="UP001528040"/>
    </source>
</evidence>
<dbReference type="Pfam" id="PF01869">
    <property type="entry name" value="BcrAD_BadFG"/>
    <property type="match status" value="1"/>
</dbReference>
<dbReference type="EMBL" id="JAQIIO010000005">
    <property type="protein sequence ID" value="MDA5094514.1"/>
    <property type="molecule type" value="Genomic_DNA"/>
</dbReference>
<name>A0ABT4W1X7_9RHOB</name>
<dbReference type="InterPro" id="IPR052519">
    <property type="entry name" value="Euk-type_GlcNAc_Kinase"/>
</dbReference>
<dbReference type="PANTHER" id="PTHR43190">
    <property type="entry name" value="N-ACETYL-D-GLUCOSAMINE KINASE"/>
    <property type="match status" value="1"/>
</dbReference>
<organism evidence="2 3">
    <name type="scientific">Aliiroseovarius salicola</name>
    <dbReference type="NCBI Taxonomy" id="3009082"/>
    <lineage>
        <taxon>Bacteria</taxon>
        <taxon>Pseudomonadati</taxon>
        <taxon>Pseudomonadota</taxon>
        <taxon>Alphaproteobacteria</taxon>
        <taxon>Rhodobacterales</taxon>
        <taxon>Paracoccaceae</taxon>
        <taxon>Aliiroseovarius</taxon>
    </lineage>
</organism>
<dbReference type="Proteomes" id="UP001528040">
    <property type="component" value="Unassembled WGS sequence"/>
</dbReference>
<protein>
    <submittedName>
        <fullName evidence="2">ATPase</fullName>
    </submittedName>
</protein>
<keyword evidence="3" id="KW-1185">Reference proteome</keyword>
<reference evidence="2 3" key="1">
    <citation type="submission" date="2023-01" db="EMBL/GenBank/DDBJ databases">
        <authorList>
            <person name="Yoon J.-W."/>
        </authorList>
    </citation>
    <scope>NUCLEOTIDE SEQUENCE [LARGE SCALE GENOMIC DNA]</scope>
    <source>
        <strain evidence="2 3">KMU-50</strain>
    </source>
</reference>
<dbReference type="CDD" id="cd24082">
    <property type="entry name" value="ASKHA_NBD_GspK-like"/>
    <property type="match status" value="1"/>
</dbReference>
<gene>
    <name evidence="2" type="ORF">O2N63_10505</name>
</gene>
<dbReference type="SUPFAM" id="SSF53067">
    <property type="entry name" value="Actin-like ATPase domain"/>
    <property type="match status" value="2"/>
</dbReference>
<feature type="domain" description="ATPase BadF/BadG/BcrA/BcrD type" evidence="1">
    <location>
        <begin position="12"/>
        <end position="256"/>
    </location>
</feature>
<proteinExistence type="predicted"/>
<dbReference type="InterPro" id="IPR002731">
    <property type="entry name" value="ATPase_BadF"/>
</dbReference>
<comment type="caution">
    <text evidence="2">The sequence shown here is derived from an EMBL/GenBank/DDBJ whole genome shotgun (WGS) entry which is preliminary data.</text>
</comment>
<sequence>MTLHTPLPFLAVDGGGTRCRLALCDNVGQIHILETGSANVTSNFSAATREILRGIEELSRISGLEQEEISALPAYFGLAGITGLESAAQLADALPFRHIRIEDDRPAALCGVLGENDGMVAHCGTGSFIAAQDQGQMRFIGGWGPVLGDMASAQWVGRKALARSLDVVDELARPSPLSNHILNELKGSAGIVRFAGTASPADFGRYAPLVTRHSAEGCALSTGILQDAADQIAATLTKIGWTEGTRLCLTGGIGPCYAPYLPAPMQATLHDPEGTPLDGAILLARCFATELAEENTRGDKHVRC</sequence>
<evidence type="ECO:0000259" key="1">
    <source>
        <dbReference type="Pfam" id="PF01869"/>
    </source>
</evidence>
<dbReference type="InterPro" id="IPR043129">
    <property type="entry name" value="ATPase_NBD"/>
</dbReference>
<evidence type="ECO:0000313" key="2">
    <source>
        <dbReference type="EMBL" id="MDA5094514.1"/>
    </source>
</evidence>
<dbReference type="RefSeq" id="WP_271054225.1">
    <property type="nucleotide sequence ID" value="NZ_JAQIIO010000005.1"/>
</dbReference>
<dbReference type="Gene3D" id="3.30.420.40">
    <property type="match status" value="2"/>
</dbReference>
<dbReference type="PANTHER" id="PTHR43190:SF3">
    <property type="entry name" value="N-ACETYL-D-GLUCOSAMINE KINASE"/>
    <property type="match status" value="1"/>
</dbReference>
<accession>A0ABT4W1X7</accession>